<dbReference type="Proteomes" id="UP001229862">
    <property type="component" value="Plasmid pThsubDNT52_1"/>
</dbReference>
<dbReference type="InterPro" id="IPR029032">
    <property type="entry name" value="AhpD-like"/>
</dbReference>
<dbReference type="Proteomes" id="UP001223336">
    <property type="component" value="Unassembled WGS sequence"/>
</dbReference>
<feature type="domain" description="Carboxymuconolactone decarboxylase-like" evidence="1">
    <location>
        <begin position="55"/>
        <end position="109"/>
    </location>
</feature>
<evidence type="ECO:0000313" key="2">
    <source>
        <dbReference type="EMBL" id="MDQ5768739.1"/>
    </source>
</evidence>
<keyword evidence="4" id="KW-1185">Reference proteome</keyword>
<dbReference type="SUPFAM" id="SSF69118">
    <property type="entry name" value="AhpD-like"/>
    <property type="match status" value="1"/>
</dbReference>
<name>A0AA51R2U6_9GAMM</name>
<dbReference type="PANTHER" id="PTHR35446:SF3">
    <property type="entry name" value="CMD DOMAIN-CONTAINING PROTEIN"/>
    <property type="match status" value="1"/>
</dbReference>
<geneLocation type="plasmid" evidence="3">
    <name>pThsubDNT52_1</name>
</geneLocation>
<dbReference type="Pfam" id="PF02627">
    <property type="entry name" value="CMD"/>
    <property type="match status" value="1"/>
</dbReference>
<dbReference type="AlphaFoldDB" id="A0AA51R2U6"/>
<dbReference type="Gene3D" id="1.20.1290.10">
    <property type="entry name" value="AhpD-like"/>
    <property type="match status" value="1"/>
</dbReference>
<dbReference type="GO" id="GO:0051920">
    <property type="term" value="F:peroxiredoxin activity"/>
    <property type="evidence" value="ECO:0007669"/>
    <property type="project" value="InterPro"/>
</dbReference>
<sequence length="188" mass="20397">MSREKMLTLEGINHASASGRSKDVLDTALAQVGFIPNMYANMVNQPAVLDTYLHGYALFREESGFTPPEQEVVFLTISHENNCEYCVAAHSMLAVMKSGVAKDVVASVCTGKPVADARLSALETFTRVMVKTRGNPARADLDAFLAAGYTEQQVLSIVLAISVKVLSNYSNHLFNTEIDGMFAPFANT</sequence>
<dbReference type="RefSeq" id="WP_308134708.1">
    <property type="nucleotide sequence ID" value="NZ_CP133216.1"/>
</dbReference>
<keyword evidence="3" id="KW-0614">Plasmid</keyword>
<dbReference type="EMBL" id="JAVFKN010000010">
    <property type="protein sequence ID" value="MDQ5768739.1"/>
    <property type="molecule type" value="Genomic_DNA"/>
</dbReference>
<dbReference type="EMBL" id="CP133216">
    <property type="protein sequence ID" value="WML84890.1"/>
    <property type="molecule type" value="Genomic_DNA"/>
</dbReference>
<evidence type="ECO:0000313" key="3">
    <source>
        <dbReference type="EMBL" id="WML84890.1"/>
    </source>
</evidence>
<dbReference type="PANTHER" id="PTHR35446">
    <property type="entry name" value="SI:CH211-175M2.5"/>
    <property type="match status" value="1"/>
</dbReference>
<organism evidence="3">
    <name type="scientific">Thiothrix subterranea</name>
    <dbReference type="NCBI Taxonomy" id="2735563"/>
    <lineage>
        <taxon>Bacteria</taxon>
        <taxon>Pseudomonadati</taxon>
        <taxon>Pseudomonadota</taxon>
        <taxon>Gammaproteobacteria</taxon>
        <taxon>Thiotrichales</taxon>
        <taxon>Thiotrichaceae</taxon>
        <taxon>Thiothrix</taxon>
    </lineage>
</organism>
<reference evidence="3 4" key="1">
    <citation type="submission" date="2023-08" db="EMBL/GenBank/DDBJ databases">
        <title>New molecular markers tilS and rpoB for phylogenetic and monitoring studies of the genus Thiothrix biodiversity.</title>
        <authorList>
            <person name="Ravin N.V."/>
            <person name="Smolyakov D."/>
            <person name="Markov N.D."/>
            <person name="Beletsky A.V."/>
            <person name="Mardanov A.V."/>
            <person name="Rudenko T.S."/>
            <person name="Grabovich M.Y."/>
        </authorList>
    </citation>
    <scope>NUCLEOTIDE SEQUENCE</scope>
    <source>
        <strain evidence="3">DNT52</strain>
        <strain evidence="2 4">H33</strain>
        <plasmid evidence="3">pThsubDNT52_1</plasmid>
    </source>
</reference>
<gene>
    <name evidence="2" type="ORF">RCC75_09380</name>
    <name evidence="3" type="ORF">RCG00_00205</name>
</gene>
<evidence type="ECO:0000259" key="1">
    <source>
        <dbReference type="Pfam" id="PF02627"/>
    </source>
</evidence>
<proteinExistence type="predicted"/>
<accession>A0AA51R2U6</accession>
<evidence type="ECO:0000313" key="4">
    <source>
        <dbReference type="Proteomes" id="UP001223336"/>
    </source>
</evidence>
<protein>
    <submittedName>
        <fullName evidence="3">Carboxymuconolactone decarboxylase family protein</fullName>
    </submittedName>
</protein>
<dbReference type="InterPro" id="IPR003779">
    <property type="entry name" value="CMD-like"/>
</dbReference>